<evidence type="ECO:0000313" key="6">
    <source>
        <dbReference type="Proteomes" id="UP000006294"/>
    </source>
</evidence>
<dbReference type="OrthoDB" id="2360201at2"/>
<sequence>MEIERINDNTIKFYMSYLDIENRGFDREEIWYSRERSEQLFWQVMDEAGDQEAFDMDGPLWIQVQAMEKGLEITVTKAQLSKEEQDYQVPNEPSQIDEGLNERLEDLLDMQLGEKIRKASREKQAKQDNQARLIQHTVAFKDFEDVIQLSHQINLVDGISSELYHYHERYVLIVKFDDDVIDDHVQDNLLSIIYEYGNKEKDTIPVILEYGKVIFAENALEQTQHYFK</sequence>
<comment type="subunit">
    <text evidence="2 4">Homodimer.</text>
</comment>
<evidence type="ECO:0000256" key="3">
    <source>
        <dbReference type="ARBA" id="ARBA00023287"/>
    </source>
</evidence>
<evidence type="ECO:0000256" key="2">
    <source>
        <dbReference type="ARBA" id="ARBA00011738"/>
    </source>
</evidence>
<evidence type="ECO:0000256" key="4">
    <source>
        <dbReference type="HAMAP-Rule" id="MF_01124"/>
    </source>
</evidence>
<evidence type="ECO:0000313" key="5">
    <source>
        <dbReference type="EMBL" id="BAM47921.1"/>
    </source>
</evidence>
<evidence type="ECO:0000256" key="1">
    <source>
        <dbReference type="ARBA" id="ARBA00005397"/>
    </source>
</evidence>
<accession>K0J4Z9</accession>
<dbReference type="HOGENOM" id="CLU_071496_2_1_9"/>
<dbReference type="GO" id="GO:0045808">
    <property type="term" value="P:negative regulation of establishment of competence for transformation"/>
    <property type="evidence" value="ECO:0007669"/>
    <property type="project" value="UniProtKB-UniRule"/>
</dbReference>
<protein>
    <recommendedName>
        <fullName evidence="4">Adapter protein MecA</fullName>
    </recommendedName>
</protein>
<dbReference type="STRING" id="698758.AXY_17890"/>
<organism evidence="5 6">
    <name type="scientific">Amphibacillus xylanus (strain ATCC 51415 / DSM 6626 / JCM 7361 / LMG 17667 / NBRC 15112 / Ep01)</name>
    <dbReference type="NCBI Taxonomy" id="698758"/>
    <lineage>
        <taxon>Bacteria</taxon>
        <taxon>Bacillati</taxon>
        <taxon>Bacillota</taxon>
        <taxon>Bacilli</taxon>
        <taxon>Bacillales</taxon>
        <taxon>Bacillaceae</taxon>
        <taxon>Amphibacillus</taxon>
    </lineage>
</organism>
<dbReference type="GO" id="GO:0042174">
    <property type="term" value="P:negative regulation of sporulation resulting in formation of a cellular spore"/>
    <property type="evidence" value="ECO:0007669"/>
    <property type="project" value="UniProtKB-UniRule"/>
</dbReference>
<keyword evidence="4" id="KW-0749">Sporulation</keyword>
<dbReference type="AlphaFoldDB" id="K0J4Z9"/>
<dbReference type="InterPro" id="IPR038471">
    <property type="entry name" value="MecA_C_sf"/>
</dbReference>
<dbReference type="NCBIfam" id="NF002644">
    <property type="entry name" value="PRK02315.1-5"/>
    <property type="match status" value="1"/>
</dbReference>
<keyword evidence="3 4" id="KW-0178">Competence</keyword>
<dbReference type="GO" id="GO:0030674">
    <property type="term" value="F:protein-macromolecule adaptor activity"/>
    <property type="evidence" value="ECO:0007669"/>
    <property type="project" value="UniProtKB-UniRule"/>
</dbReference>
<reference evidence="5 6" key="1">
    <citation type="submission" date="2011-01" db="EMBL/GenBank/DDBJ databases">
        <title>Whole genome sequence of Amphibacillus xylinus NBRC 15112.</title>
        <authorList>
            <person name="Nakazawa H."/>
            <person name="Katano Y."/>
            <person name="Nakamura S."/>
            <person name="Sasagawa M."/>
            <person name="Fukada J."/>
            <person name="Arai T."/>
            <person name="Sasakura N."/>
            <person name="Mochizuki D."/>
            <person name="Hosoyama A."/>
            <person name="Harada K."/>
            <person name="Horikawa H."/>
            <person name="Kato Y."/>
            <person name="Harada T."/>
            <person name="Sasaki K."/>
            <person name="Sekiguchi M."/>
            <person name="Hodoyama M."/>
            <person name="Nishiko R."/>
            <person name="Narita H."/>
            <person name="Hanamaki A."/>
            <person name="Hata C."/>
            <person name="Konno Y."/>
            <person name="Niimura Y."/>
            <person name="Yamazaki S."/>
            <person name="Fujita N."/>
        </authorList>
    </citation>
    <scope>NUCLEOTIDE SEQUENCE [LARGE SCALE GENOMIC DNA]</scope>
    <source>
        <strain evidence="6">ATCC 51415 / DSM 6626 / JCM 7361 / LMG 17667 / NBRC 15112 / Ep01</strain>
    </source>
</reference>
<dbReference type="PATRIC" id="fig|698758.3.peg.1789"/>
<dbReference type="PANTHER" id="PTHR39161">
    <property type="entry name" value="ADAPTER PROTEIN MECA"/>
    <property type="match status" value="1"/>
</dbReference>
<dbReference type="EMBL" id="AP012050">
    <property type="protein sequence ID" value="BAM47921.1"/>
    <property type="molecule type" value="Genomic_DNA"/>
</dbReference>
<dbReference type="Proteomes" id="UP000006294">
    <property type="component" value="Chromosome"/>
</dbReference>
<dbReference type="eggNOG" id="COG4862">
    <property type="taxonomic scope" value="Bacteria"/>
</dbReference>
<dbReference type="PANTHER" id="PTHR39161:SF1">
    <property type="entry name" value="ADAPTER PROTEIN MECA 1"/>
    <property type="match status" value="1"/>
</dbReference>
<dbReference type="Pfam" id="PF05389">
    <property type="entry name" value="MecA"/>
    <property type="match status" value="1"/>
</dbReference>
<comment type="similarity">
    <text evidence="1 4">Belongs to the MecA family.</text>
</comment>
<dbReference type="GO" id="GO:0030420">
    <property type="term" value="P:establishment of competence for transformation"/>
    <property type="evidence" value="ECO:0007669"/>
    <property type="project" value="UniProtKB-KW"/>
</dbReference>
<comment type="domain">
    <text evidence="4">The N-terminal domain has binding sites for ComK and probably for unfolded/aggregated proteins; the C-terminal domain interacts with ClpC.</text>
</comment>
<comment type="function">
    <text evidence="4">Enables the recognition and targeting of unfolded and aggregated proteins to the ClpC protease or to other proteins involved in proteolysis. Acts negatively in the development of competence by binding ComK and recruiting it to the ClpCP protease. When overexpressed, inhibits sporulation. Also involved in Spx degradation by ClpC.</text>
</comment>
<keyword evidence="6" id="KW-1185">Reference proteome</keyword>
<name>K0J4Z9_AMPXN</name>
<dbReference type="PIRSF" id="PIRSF029008">
    <property type="entry name" value="MecA"/>
    <property type="match status" value="1"/>
</dbReference>
<proteinExistence type="inferred from homology"/>
<dbReference type="InterPro" id="IPR008681">
    <property type="entry name" value="Neg-reg_MecA"/>
</dbReference>
<gene>
    <name evidence="4 5" type="primary">mecA</name>
    <name evidence="5" type="ordered locus">AXY_17890</name>
</gene>
<dbReference type="KEGG" id="axl:AXY_17890"/>
<dbReference type="GO" id="GO:0030435">
    <property type="term" value="P:sporulation resulting in formation of a cellular spore"/>
    <property type="evidence" value="ECO:0007669"/>
    <property type="project" value="UniProtKB-KW"/>
</dbReference>
<dbReference type="Gene3D" id="3.30.70.1950">
    <property type="match status" value="1"/>
</dbReference>
<dbReference type="HAMAP" id="MF_01124">
    <property type="entry name" value="MecA"/>
    <property type="match status" value="1"/>
</dbReference>
<dbReference type="RefSeq" id="WP_015010510.1">
    <property type="nucleotide sequence ID" value="NC_018704.1"/>
</dbReference>